<organism evidence="2 3">
    <name type="scientific">Nocardia vinacea</name>
    <dbReference type="NCBI Taxonomy" id="96468"/>
    <lineage>
        <taxon>Bacteria</taxon>
        <taxon>Bacillati</taxon>
        <taxon>Actinomycetota</taxon>
        <taxon>Actinomycetes</taxon>
        <taxon>Mycobacteriales</taxon>
        <taxon>Nocardiaceae</taxon>
        <taxon>Nocardia</taxon>
    </lineage>
</organism>
<dbReference type="InterPro" id="IPR029479">
    <property type="entry name" value="Nitroreductase"/>
</dbReference>
<keyword evidence="3" id="KW-1185">Reference proteome</keyword>
<evidence type="ECO:0000313" key="2">
    <source>
        <dbReference type="EMBL" id="WUV44208.1"/>
    </source>
</evidence>
<dbReference type="RefSeq" id="WP_329407058.1">
    <property type="nucleotide sequence ID" value="NZ_CP109441.1"/>
</dbReference>
<name>A0ABZ1YME9_9NOCA</name>
<protein>
    <submittedName>
        <fullName evidence="2">Nitroreductase family protein</fullName>
    </submittedName>
</protein>
<evidence type="ECO:0000259" key="1">
    <source>
        <dbReference type="Pfam" id="PF00881"/>
    </source>
</evidence>
<dbReference type="Pfam" id="PF00881">
    <property type="entry name" value="Nitroreductase"/>
    <property type="match status" value="1"/>
</dbReference>
<dbReference type="SUPFAM" id="SSF55469">
    <property type="entry name" value="FMN-dependent nitroreductase-like"/>
    <property type="match status" value="1"/>
</dbReference>
<evidence type="ECO:0000313" key="3">
    <source>
        <dbReference type="Proteomes" id="UP001432062"/>
    </source>
</evidence>
<accession>A0ABZ1YME9</accession>
<dbReference type="EMBL" id="CP109441">
    <property type="protein sequence ID" value="WUV44208.1"/>
    <property type="molecule type" value="Genomic_DNA"/>
</dbReference>
<proteinExistence type="predicted"/>
<gene>
    <name evidence="2" type="ORF">OG563_34270</name>
</gene>
<feature type="domain" description="Nitroreductase" evidence="1">
    <location>
        <begin position="10"/>
        <end position="44"/>
    </location>
</feature>
<reference evidence="2" key="1">
    <citation type="submission" date="2022-10" db="EMBL/GenBank/DDBJ databases">
        <title>The complete genomes of actinobacterial strains from the NBC collection.</title>
        <authorList>
            <person name="Joergensen T.S."/>
            <person name="Alvarez Arevalo M."/>
            <person name="Sterndorff E.B."/>
            <person name="Faurdal D."/>
            <person name="Vuksanovic O."/>
            <person name="Mourched A.-S."/>
            <person name="Charusanti P."/>
            <person name="Shaw S."/>
            <person name="Blin K."/>
            <person name="Weber T."/>
        </authorList>
    </citation>
    <scope>NUCLEOTIDE SEQUENCE</scope>
    <source>
        <strain evidence="2">NBC_01482</strain>
    </source>
</reference>
<dbReference type="InterPro" id="IPR000415">
    <property type="entry name" value="Nitroreductase-like"/>
</dbReference>
<sequence>MTTFTTRLLADRWSCRGFLPEPVSRETITQVLDLARRSPSWCTSEMNRRQASLIADMYISRVGR</sequence>
<dbReference type="Gene3D" id="3.40.109.10">
    <property type="entry name" value="NADH Oxidase"/>
    <property type="match status" value="1"/>
</dbReference>
<dbReference type="Proteomes" id="UP001432062">
    <property type="component" value="Chromosome"/>
</dbReference>